<dbReference type="AlphaFoldDB" id="A0A2J6XFS5"/>
<accession>A0A2J6XFS5</accession>
<evidence type="ECO:0000256" key="1">
    <source>
        <dbReference type="SAM" id="Phobius"/>
    </source>
</evidence>
<feature type="transmembrane region" description="Helical" evidence="1">
    <location>
        <begin position="98"/>
        <end position="124"/>
    </location>
</feature>
<feature type="transmembrane region" description="Helical" evidence="1">
    <location>
        <begin position="23"/>
        <end position="45"/>
    </location>
</feature>
<keyword evidence="1" id="KW-0812">Transmembrane</keyword>
<dbReference type="EMBL" id="PNIQ01000042">
    <property type="protein sequence ID" value="PMP87066.1"/>
    <property type="molecule type" value="Genomic_DNA"/>
</dbReference>
<feature type="transmembrane region" description="Helical" evidence="1">
    <location>
        <begin position="223"/>
        <end position="247"/>
    </location>
</feature>
<keyword evidence="1" id="KW-1133">Transmembrane helix</keyword>
<dbReference type="Proteomes" id="UP000243376">
    <property type="component" value="Unassembled WGS sequence"/>
</dbReference>
<organism evidence="2 3">
    <name type="scientific">Chloroflexus aggregans</name>
    <dbReference type="NCBI Taxonomy" id="152260"/>
    <lineage>
        <taxon>Bacteria</taxon>
        <taxon>Bacillati</taxon>
        <taxon>Chloroflexota</taxon>
        <taxon>Chloroflexia</taxon>
        <taxon>Chloroflexales</taxon>
        <taxon>Chloroflexineae</taxon>
        <taxon>Chloroflexaceae</taxon>
        <taxon>Chloroflexus</taxon>
    </lineage>
</organism>
<gene>
    <name evidence="2" type="ORF">C0184_00545</name>
</gene>
<proteinExistence type="predicted"/>
<reference evidence="2 3" key="1">
    <citation type="submission" date="2018-01" db="EMBL/GenBank/DDBJ databases">
        <title>Metagenomic assembled genomes from two thermal pools in the Uzon Caldera, Kamchatka, Russia.</title>
        <authorList>
            <person name="Wilkins L."/>
            <person name="Ettinger C."/>
        </authorList>
    </citation>
    <scope>NUCLEOTIDE SEQUENCE [LARGE SCALE GENOMIC DNA]</scope>
    <source>
        <strain evidence="2">ZAV-02</strain>
    </source>
</reference>
<comment type="caution">
    <text evidence="2">The sequence shown here is derived from an EMBL/GenBank/DDBJ whole genome shotgun (WGS) entry which is preliminary data.</text>
</comment>
<feature type="transmembrane region" description="Helical" evidence="1">
    <location>
        <begin position="145"/>
        <end position="172"/>
    </location>
</feature>
<name>A0A2J6XFS5_9CHLR</name>
<keyword evidence="1" id="KW-0472">Membrane</keyword>
<feature type="transmembrane region" description="Helical" evidence="1">
    <location>
        <begin position="253"/>
        <end position="271"/>
    </location>
</feature>
<feature type="transmembrane region" description="Helical" evidence="1">
    <location>
        <begin position="178"/>
        <end position="202"/>
    </location>
</feature>
<sequence>MRQPVSPIDALTDGFATIHRQPFILLFSIGLSAYVWLGSAITLALPPYTDQGLIGSFLGTLHAIDARTFLVPTNLIPILTPGVETIIPPPLVLSVEQYILALIGLNLVALVVSSVFLASLYRLILMRPRPVAQPTLFHHSLAIAVRLAGVLGLIGSVVVPLLICSGVIIWLMPSTFSLVYTVWIGLGLLGLVVFGFAPEMIVFHNYGPLMALQASWRFARQRWFSIATFLALCAIIEIGFAGLWHAVAAQPGWLAPAIVGQAYIGSGLRTARLQFYRRYANVMVS</sequence>
<evidence type="ECO:0000313" key="2">
    <source>
        <dbReference type="EMBL" id="PMP87066.1"/>
    </source>
</evidence>
<protein>
    <submittedName>
        <fullName evidence="2">Uncharacterized protein</fullName>
    </submittedName>
</protein>
<evidence type="ECO:0000313" key="3">
    <source>
        <dbReference type="Proteomes" id="UP000243376"/>
    </source>
</evidence>